<evidence type="ECO:0000313" key="3">
    <source>
        <dbReference type="Proteomes" id="UP001173578"/>
    </source>
</evidence>
<keyword evidence="1" id="KW-1133">Transmembrane helix</keyword>
<reference evidence="2" key="2">
    <citation type="journal article" date="2022" name="Sci. Total Environ.">
        <title>Prevalence, transmission, and molecular epidemiology of tet(X)-positive bacteria among humans, animals, and environmental niches in China: An epidemiological, and genomic-based study.</title>
        <authorList>
            <person name="Dong N."/>
            <person name="Zeng Y."/>
            <person name="Cai C."/>
            <person name="Sun C."/>
            <person name="Lu J."/>
            <person name="Liu C."/>
            <person name="Zhou H."/>
            <person name="Sun Q."/>
            <person name="Shu L."/>
            <person name="Wang H."/>
            <person name="Wang Y."/>
            <person name="Wang S."/>
            <person name="Wu C."/>
            <person name="Chan E.W."/>
            <person name="Chen G."/>
            <person name="Shen Z."/>
            <person name="Chen S."/>
            <person name="Zhang R."/>
        </authorList>
    </citation>
    <scope>NUCLEOTIDE SEQUENCE</scope>
    <source>
        <strain evidence="2">210</strain>
    </source>
</reference>
<dbReference type="AlphaFoldDB" id="A0AAW7DLT2"/>
<sequence length="59" mass="7159">MENIALIVVLIFILFFIRLFFKRFDNVFKNTEQIKELEAQNNEILSELKELKEILKQRS</sequence>
<dbReference type="Proteomes" id="UP001173578">
    <property type="component" value="Unassembled WGS sequence"/>
</dbReference>
<protein>
    <submittedName>
        <fullName evidence="2">Uncharacterized protein</fullName>
    </submittedName>
</protein>
<evidence type="ECO:0000256" key="1">
    <source>
        <dbReference type="SAM" id="Phobius"/>
    </source>
</evidence>
<organism evidence="2 3">
    <name type="scientific">Empedobacter falsenii</name>
    <dbReference type="NCBI Taxonomy" id="343874"/>
    <lineage>
        <taxon>Bacteria</taxon>
        <taxon>Pseudomonadati</taxon>
        <taxon>Bacteroidota</taxon>
        <taxon>Flavobacteriia</taxon>
        <taxon>Flavobacteriales</taxon>
        <taxon>Weeksellaceae</taxon>
        <taxon>Empedobacter</taxon>
    </lineage>
</organism>
<reference evidence="2" key="1">
    <citation type="submission" date="2020-06" db="EMBL/GenBank/DDBJ databases">
        <authorList>
            <person name="Dong N."/>
        </authorList>
    </citation>
    <scope>NUCLEOTIDE SEQUENCE</scope>
    <source>
        <strain evidence="2">210</strain>
    </source>
</reference>
<comment type="caution">
    <text evidence="2">The sequence shown here is derived from an EMBL/GenBank/DDBJ whole genome shotgun (WGS) entry which is preliminary data.</text>
</comment>
<evidence type="ECO:0000313" key="2">
    <source>
        <dbReference type="EMBL" id="MDM1552568.1"/>
    </source>
</evidence>
<keyword evidence="1" id="KW-0812">Transmembrane</keyword>
<proteinExistence type="predicted"/>
<dbReference type="EMBL" id="JACALR010000007">
    <property type="protein sequence ID" value="MDM1552568.1"/>
    <property type="molecule type" value="Genomic_DNA"/>
</dbReference>
<feature type="transmembrane region" description="Helical" evidence="1">
    <location>
        <begin position="6"/>
        <end position="21"/>
    </location>
</feature>
<dbReference type="RefSeq" id="WP_280050645.1">
    <property type="nucleotide sequence ID" value="NZ_JACAGH010000007.1"/>
</dbReference>
<keyword evidence="1" id="KW-0472">Membrane</keyword>
<name>A0AAW7DLT2_9FLAO</name>
<accession>A0AAW7DLT2</accession>
<gene>
    <name evidence="2" type="ORF">HX095_15275</name>
</gene>